<protein>
    <submittedName>
        <fullName evidence="1">Uncharacterized protein</fullName>
    </submittedName>
</protein>
<dbReference type="RefSeq" id="WP_243991317.1">
    <property type="nucleotide sequence ID" value="NZ_JALHLE010000005.1"/>
</dbReference>
<keyword evidence="2" id="KW-1185">Reference proteome</keyword>
<evidence type="ECO:0000313" key="1">
    <source>
        <dbReference type="EMBL" id="MCJ2177914.1"/>
    </source>
</evidence>
<reference evidence="1" key="1">
    <citation type="submission" date="2022-03" db="EMBL/GenBank/DDBJ databases">
        <title>Identification of a novel bacterium isolated from mangrove sediments.</title>
        <authorList>
            <person name="Pan X."/>
        </authorList>
    </citation>
    <scope>NUCLEOTIDE SEQUENCE</scope>
    <source>
        <strain evidence="1">B2580</strain>
    </source>
</reference>
<gene>
    <name evidence="1" type="ORF">MTR64_05020</name>
</gene>
<organism evidence="1 2">
    <name type="scientific">Novosphingobium album</name>
    <name type="common">ex Hu et al. 2023</name>
    <dbReference type="NCBI Taxonomy" id="2930093"/>
    <lineage>
        <taxon>Bacteria</taxon>
        <taxon>Pseudomonadati</taxon>
        <taxon>Pseudomonadota</taxon>
        <taxon>Alphaproteobacteria</taxon>
        <taxon>Sphingomonadales</taxon>
        <taxon>Sphingomonadaceae</taxon>
        <taxon>Novosphingobium</taxon>
    </lineage>
</organism>
<proteinExistence type="predicted"/>
<dbReference type="EMBL" id="JALHLE010000005">
    <property type="protein sequence ID" value="MCJ2177914.1"/>
    <property type="molecule type" value="Genomic_DNA"/>
</dbReference>
<evidence type="ECO:0000313" key="2">
    <source>
        <dbReference type="Proteomes" id="UP001162880"/>
    </source>
</evidence>
<comment type="caution">
    <text evidence="1">The sequence shown here is derived from an EMBL/GenBank/DDBJ whole genome shotgun (WGS) entry which is preliminary data.</text>
</comment>
<name>A0ABT0AZE1_9SPHN</name>
<accession>A0ABT0AZE1</accession>
<dbReference type="Proteomes" id="UP001162880">
    <property type="component" value="Unassembled WGS sequence"/>
</dbReference>
<sequence length="96" mass="10343">MKELILLAGPRAEFLHHAERPWSSTTFSGSRHTVTLVFSGADGMQQGQAYVCALPDHEFTISGQLVADAAITSVTRATTPASRMTVEAELLLLDDV</sequence>